<keyword evidence="5" id="KW-1185">Reference proteome</keyword>
<dbReference type="RefSeq" id="WP_095103601.1">
    <property type="nucleotide sequence ID" value="NZ_BKAR01000010.1"/>
</dbReference>
<evidence type="ECO:0000313" key="4">
    <source>
        <dbReference type="EMBL" id="GEP84463.1"/>
    </source>
</evidence>
<dbReference type="GO" id="GO:0006508">
    <property type="term" value="P:proteolysis"/>
    <property type="evidence" value="ECO:0007669"/>
    <property type="project" value="UniProtKB-KW"/>
</dbReference>
<name>A0A239TMJ2_9STAP</name>
<protein>
    <submittedName>
        <fullName evidence="4">CAAX amino protease</fullName>
    </submittedName>
</protein>
<dbReference type="GO" id="GO:0004175">
    <property type="term" value="F:endopeptidase activity"/>
    <property type="evidence" value="ECO:0007669"/>
    <property type="project" value="UniProtKB-ARBA"/>
</dbReference>
<keyword evidence="2" id="KW-0812">Transmembrane</keyword>
<dbReference type="AlphaFoldDB" id="A0A239TMJ2"/>
<feature type="transmembrane region" description="Helical" evidence="2">
    <location>
        <begin position="35"/>
        <end position="59"/>
    </location>
</feature>
<feature type="transmembrane region" description="Helical" evidence="2">
    <location>
        <begin position="161"/>
        <end position="182"/>
    </location>
</feature>
<dbReference type="OrthoDB" id="2411709at2"/>
<dbReference type="PANTHER" id="PTHR36435:SF1">
    <property type="entry name" value="CAAX AMINO TERMINAL PROTEASE FAMILY PROTEIN"/>
    <property type="match status" value="1"/>
</dbReference>
<dbReference type="EMBL" id="BKAR01000010">
    <property type="protein sequence ID" value="GEP84463.1"/>
    <property type="molecule type" value="Genomic_DNA"/>
</dbReference>
<feature type="domain" description="CAAX prenyl protease 2/Lysostaphin resistance protein A-like" evidence="3">
    <location>
        <begin position="161"/>
        <end position="255"/>
    </location>
</feature>
<evidence type="ECO:0000259" key="3">
    <source>
        <dbReference type="Pfam" id="PF02517"/>
    </source>
</evidence>
<dbReference type="Pfam" id="PF02517">
    <property type="entry name" value="Rce1-like"/>
    <property type="match status" value="1"/>
</dbReference>
<evidence type="ECO:0000256" key="2">
    <source>
        <dbReference type="SAM" id="Phobius"/>
    </source>
</evidence>
<sequence>MSNPSARNKDTKQPTKATDTTHTPYDTSKVMKRDFWLIPLYIILLNIVPFLLILPFWVYNNSTHVKIPKTTETFILTLGTLIGEIILLLIFYLMHRKYLIPLAIKRFSQAKQHILLIISAYIAMMLATAAYNGLMKLLPKAYQFTETQNQLVILKMFDNPWAWPVLFLDIVILTPFVEELIFRHLIIHELGKKIGYMTGAVISALLFAFAHVTGAHSPFEYGTYLIMASALVFVYMKSGRNLAASISLHMLINLLGFISIVFQYIT</sequence>
<accession>A0A239TMJ2</accession>
<keyword evidence="2" id="KW-1133">Transmembrane helix</keyword>
<feature type="compositionally biased region" description="Polar residues" evidence="1">
    <location>
        <begin position="14"/>
        <end position="23"/>
    </location>
</feature>
<reference evidence="4 5" key="1">
    <citation type="submission" date="2019-07" db="EMBL/GenBank/DDBJ databases">
        <title>Whole genome shotgun sequence of Staphylococcus piscifermentans NBRC 109625.</title>
        <authorList>
            <person name="Hosoyama A."/>
            <person name="Uohara A."/>
            <person name="Ohji S."/>
            <person name="Ichikawa N."/>
        </authorList>
    </citation>
    <scope>NUCLEOTIDE SEQUENCE [LARGE SCALE GENOMIC DNA]</scope>
    <source>
        <strain evidence="4 5">NBRC 109625</strain>
    </source>
</reference>
<feature type="transmembrane region" description="Helical" evidence="2">
    <location>
        <begin position="219"/>
        <end position="236"/>
    </location>
</feature>
<keyword evidence="4" id="KW-0378">Hydrolase</keyword>
<dbReference type="InterPro" id="IPR003675">
    <property type="entry name" value="Rce1/LyrA-like_dom"/>
</dbReference>
<dbReference type="GO" id="GO:0080120">
    <property type="term" value="P:CAAX-box protein maturation"/>
    <property type="evidence" value="ECO:0007669"/>
    <property type="project" value="UniProtKB-ARBA"/>
</dbReference>
<evidence type="ECO:0000256" key="1">
    <source>
        <dbReference type="SAM" id="MobiDB-lite"/>
    </source>
</evidence>
<dbReference type="PANTHER" id="PTHR36435">
    <property type="entry name" value="SLR1288 PROTEIN"/>
    <property type="match status" value="1"/>
</dbReference>
<feature type="transmembrane region" description="Helical" evidence="2">
    <location>
        <begin position="248"/>
        <end position="265"/>
    </location>
</feature>
<comment type="caution">
    <text evidence="4">The sequence shown here is derived from an EMBL/GenBank/DDBJ whole genome shotgun (WGS) entry which is preliminary data.</text>
</comment>
<keyword evidence="4" id="KW-0645">Protease</keyword>
<feature type="transmembrane region" description="Helical" evidence="2">
    <location>
        <begin position="114"/>
        <end position="134"/>
    </location>
</feature>
<dbReference type="Proteomes" id="UP000321736">
    <property type="component" value="Unassembled WGS sequence"/>
</dbReference>
<proteinExistence type="predicted"/>
<evidence type="ECO:0000313" key="5">
    <source>
        <dbReference type="Proteomes" id="UP000321736"/>
    </source>
</evidence>
<feature type="region of interest" description="Disordered" evidence="1">
    <location>
        <begin position="1"/>
        <end position="23"/>
    </location>
</feature>
<organism evidence="4 5">
    <name type="scientific">Staphylococcus piscifermentans</name>
    <dbReference type="NCBI Taxonomy" id="70258"/>
    <lineage>
        <taxon>Bacteria</taxon>
        <taxon>Bacillati</taxon>
        <taxon>Bacillota</taxon>
        <taxon>Bacilli</taxon>
        <taxon>Bacillales</taxon>
        <taxon>Staphylococcaceae</taxon>
        <taxon>Staphylococcus</taxon>
    </lineage>
</organism>
<feature type="transmembrane region" description="Helical" evidence="2">
    <location>
        <begin position="194"/>
        <end position="213"/>
    </location>
</feature>
<dbReference type="InterPro" id="IPR052710">
    <property type="entry name" value="CAAX_protease"/>
</dbReference>
<feature type="transmembrane region" description="Helical" evidence="2">
    <location>
        <begin position="74"/>
        <end position="93"/>
    </location>
</feature>
<gene>
    <name evidence="4" type="ORF">SPI02_10480</name>
</gene>
<keyword evidence="2" id="KW-0472">Membrane</keyword>